<protein>
    <submittedName>
        <fullName evidence="1">Uncharacterized protein</fullName>
    </submittedName>
</protein>
<proteinExistence type="predicted"/>
<organism evidence="1">
    <name type="scientific">Podoviridae sp. ctlpi2</name>
    <dbReference type="NCBI Taxonomy" id="2826574"/>
    <lineage>
        <taxon>Viruses</taxon>
        <taxon>Duplodnaviria</taxon>
        <taxon>Heunggongvirae</taxon>
        <taxon>Uroviricota</taxon>
        <taxon>Caudoviricetes</taxon>
    </lineage>
</organism>
<name>A0A8S5MLN8_9CAUD</name>
<dbReference type="EMBL" id="BK014928">
    <property type="protein sequence ID" value="DAD83144.1"/>
    <property type="molecule type" value="Genomic_DNA"/>
</dbReference>
<accession>A0A8S5MLN8</accession>
<reference evidence="1" key="1">
    <citation type="journal article" date="2021" name="Proc. Natl. Acad. Sci. U.S.A.">
        <title>A Catalog of Tens of Thousands of Viruses from Human Metagenomes Reveals Hidden Associations with Chronic Diseases.</title>
        <authorList>
            <person name="Tisza M.J."/>
            <person name="Buck C.B."/>
        </authorList>
    </citation>
    <scope>NUCLEOTIDE SEQUENCE</scope>
    <source>
        <strain evidence="1">Ctlpi2</strain>
    </source>
</reference>
<sequence length="151" mass="16549">MRIFPANAEIATFVDLKNAATNCGYLTQYPDGFWSALFAYIKDNGPSDQTPYVLDIAALMDTVDSLEAADLIHGAWNQPIRDAVHNLAMADDTYAVLESCPPDDAPAQWWLDRLAGEDMPALAELMTNVLTDGGKIVIYTARDAGTVYFIK</sequence>
<evidence type="ECO:0000313" key="1">
    <source>
        <dbReference type="EMBL" id="DAD83144.1"/>
    </source>
</evidence>